<evidence type="ECO:0000313" key="8">
    <source>
        <dbReference type="Proteomes" id="UP001259572"/>
    </source>
</evidence>
<evidence type="ECO:0000256" key="2">
    <source>
        <dbReference type="ARBA" id="ARBA00022741"/>
    </source>
</evidence>
<evidence type="ECO:0000256" key="4">
    <source>
        <dbReference type="ARBA" id="ARBA00022960"/>
    </source>
</evidence>
<protein>
    <recommendedName>
        <fullName evidence="6">Cell shape-determining protein MreB</fullName>
    </recommendedName>
</protein>
<dbReference type="InterPro" id="IPR056546">
    <property type="entry name" value="MreB_MamK-like"/>
</dbReference>
<evidence type="ECO:0000256" key="5">
    <source>
        <dbReference type="ARBA" id="ARBA00023458"/>
    </source>
</evidence>
<comment type="caution">
    <text evidence="6">Lacks conserved residue(s) required for the propagation of feature annotation.</text>
</comment>
<name>A0ABU3QB71_9SPHN</name>
<dbReference type="PRINTS" id="PR01652">
    <property type="entry name" value="SHAPEPROTEIN"/>
</dbReference>
<organism evidence="7 8">
    <name type="scientific">Sphingosinicella rhizophila</name>
    <dbReference type="NCBI Taxonomy" id="3050082"/>
    <lineage>
        <taxon>Bacteria</taxon>
        <taxon>Pseudomonadati</taxon>
        <taxon>Pseudomonadota</taxon>
        <taxon>Alphaproteobacteria</taxon>
        <taxon>Sphingomonadales</taxon>
        <taxon>Sphingosinicellaceae</taxon>
        <taxon>Sphingosinicella</taxon>
    </lineage>
</organism>
<dbReference type="Gene3D" id="3.30.420.40">
    <property type="match status" value="3"/>
</dbReference>
<keyword evidence="1 6" id="KW-0963">Cytoplasm</keyword>
<dbReference type="Proteomes" id="UP001259572">
    <property type="component" value="Unassembled WGS sequence"/>
</dbReference>
<sequence>MLFSRLLRLPASDMAIDLGTVNTVVYVRGKGIVLNEPSVVALETIDGIRRVKAVGREAKLMLGKTPDSIQTVRPLRDGVIADFDVAEQMIKYFITRAYGERSRWPRHPEMVICVPSGSTSVERRAIRDAATNAGASQVSLIEEPMAAAIGAGLPVLDPIGAMVVDIGGGTTEVAVLSLQGLAYSTSVRVGGDKMDEAISAAVRRRHNVVIGEATTERIKHEIGSALRPSDDSVRMEVRGRHLVSGMPREIVITQAEIAEAMYEPVGHIMGAVRTALENTAPELAADIVDAGIVMTGGGALLQRIDEALAAETGLPVTVAADPLICVAMGAGRALEDPDYRGVLSPA</sequence>
<dbReference type="PANTHER" id="PTHR42749">
    <property type="entry name" value="CELL SHAPE-DETERMINING PROTEIN MREB"/>
    <property type="match status" value="1"/>
</dbReference>
<comment type="function">
    <text evidence="6">Forms membrane-associated dynamic filaments that are essential for cell shape determination. Acts by regulating cell wall synthesis and cell elongation, and thus cell shape. A feedback loop between cell geometry and MreB localization may maintain elongated cell shape by targeting cell wall growth to regions of negative cell wall curvature.</text>
</comment>
<comment type="similarity">
    <text evidence="5 6">Belongs to the FtsA/MreB family.</text>
</comment>
<dbReference type="NCBIfam" id="NF010539">
    <property type="entry name" value="PRK13927.1"/>
    <property type="match status" value="1"/>
</dbReference>
<dbReference type="HAMAP" id="MF_02207">
    <property type="entry name" value="MreB"/>
    <property type="match status" value="1"/>
</dbReference>
<dbReference type="EMBL" id="JAVUPU010000010">
    <property type="protein sequence ID" value="MDT9600637.1"/>
    <property type="molecule type" value="Genomic_DNA"/>
</dbReference>
<dbReference type="RefSeq" id="WP_315728004.1">
    <property type="nucleotide sequence ID" value="NZ_JAVUPU010000010.1"/>
</dbReference>
<evidence type="ECO:0000256" key="1">
    <source>
        <dbReference type="ARBA" id="ARBA00022490"/>
    </source>
</evidence>
<comment type="subunit">
    <text evidence="6">Forms polymers.</text>
</comment>
<dbReference type="PANTHER" id="PTHR42749:SF1">
    <property type="entry name" value="CELL SHAPE-DETERMINING PROTEIN MREB"/>
    <property type="match status" value="1"/>
</dbReference>
<feature type="binding site" evidence="6">
    <location>
        <begin position="297"/>
        <end position="300"/>
    </location>
    <ligand>
        <name>ATP</name>
        <dbReference type="ChEBI" id="CHEBI:30616"/>
    </ligand>
</feature>
<keyword evidence="8" id="KW-1185">Reference proteome</keyword>
<evidence type="ECO:0000256" key="6">
    <source>
        <dbReference type="HAMAP-Rule" id="MF_02207"/>
    </source>
</evidence>
<dbReference type="InterPro" id="IPR004753">
    <property type="entry name" value="MreB"/>
</dbReference>
<keyword evidence="2 6" id="KW-0547">Nucleotide-binding</keyword>
<comment type="caution">
    <text evidence="7">The sequence shown here is derived from an EMBL/GenBank/DDBJ whole genome shotgun (WGS) entry which is preliminary data.</text>
</comment>
<dbReference type="InterPro" id="IPR043129">
    <property type="entry name" value="ATPase_NBD"/>
</dbReference>
<accession>A0ABU3QB71</accession>
<gene>
    <name evidence="6" type="primary">mreB</name>
    <name evidence="7" type="ORF">RQX22_16875</name>
</gene>
<evidence type="ECO:0000256" key="3">
    <source>
        <dbReference type="ARBA" id="ARBA00022840"/>
    </source>
</evidence>
<evidence type="ECO:0000313" key="7">
    <source>
        <dbReference type="EMBL" id="MDT9600637.1"/>
    </source>
</evidence>
<dbReference type="NCBIfam" id="TIGR00904">
    <property type="entry name" value="mreB"/>
    <property type="match status" value="1"/>
</dbReference>
<dbReference type="Pfam" id="PF06723">
    <property type="entry name" value="MreB_Mbl"/>
    <property type="match status" value="1"/>
</dbReference>
<proteinExistence type="inferred from homology"/>
<comment type="subcellular location">
    <subcellularLocation>
        <location evidence="6">Cytoplasm</location>
    </subcellularLocation>
    <text evidence="6">Membrane-associated.</text>
</comment>
<feature type="binding site" evidence="6">
    <location>
        <begin position="168"/>
        <end position="170"/>
    </location>
    <ligand>
        <name>ATP</name>
        <dbReference type="ChEBI" id="CHEBI:30616"/>
    </ligand>
</feature>
<keyword evidence="4 6" id="KW-0133">Cell shape</keyword>
<dbReference type="SUPFAM" id="SSF53067">
    <property type="entry name" value="Actin-like ATPase domain"/>
    <property type="match status" value="2"/>
</dbReference>
<keyword evidence="3 6" id="KW-0067">ATP-binding</keyword>
<dbReference type="CDD" id="cd10225">
    <property type="entry name" value="ASKHA_NBD_MreB-like"/>
    <property type="match status" value="1"/>
</dbReference>
<reference evidence="7 8" key="1">
    <citation type="submission" date="2023-05" db="EMBL/GenBank/DDBJ databases">
        <authorList>
            <person name="Guo Y."/>
        </authorList>
    </citation>
    <scope>NUCLEOTIDE SEQUENCE [LARGE SCALE GENOMIC DNA]</scope>
    <source>
        <strain evidence="7 8">GR2756</strain>
    </source>
</reference>
<feature type="binding site" evidence="6">
    <location>
        <begin position="216"/>
        <end position="219"/>
    </location>
    <ligand>
        <name>ATP</name>
        <dbReference type="ChEBI" id="CHEBI:30616"/>
    </ligand>
</feature>